<comment type="caution">
    <text evidence="2">The sequence shown here is derived from an EMBL/GenBank/DDBJ whole genome shotgun (WGS) entry which is preliminary data.</text>
</comment>
<accession>A0ABT0U7I8</accession>
<proteinExistence type="predicted"/>
<evidence type="ECO:0000313" key="2">
    <source>
        <dbReference type="EMBL" id="MCM2372383.1"/>
    </source>
</evidence>
<dbReference type="EMBL" id="JAMQBK010000046">
    <property type="protein sequence ID" value="MCM2372383.1"/>
    <property type="molecule type" value="Genomic_DNA"/>
</dbReference>
<name>A0ABT0U7I8_9BACT</name>
<evidence type="ECO:0008006" key="4">
    <source>
        <dbReference type="Google" id="ProtNLM"/>
    </source>
</evidence>
<protein>
    <recommendedName>
        <fullName evidence="4">Transcription factor zinc-finger domain-containing protein</fullName>
    </recommendedName>
</protein>
<feature type="region of interest" description="Disordered" evidence="1">
    <location>
        <begin position="1"/>
        <end position="21"/>
    </location>
</feature>
<evidence type="ECO:0000313" key="3">
    <source>
        <dbReference type="Proteomes" id="UP001202961"/>
    </source>
</evidence>
<dbReference type="RefSeq" id="WP_250930017.1">
    <property type="nucleotide sequence ID" value="NZ_JAMQBK010000046.1"/>
</dbReference>
<reference evidence="2 3" key="1">
    <citation type="journal article" date="2022" name="Syst. Appl. Microbiol.">
        <title>Rhodopirellula aestuarii sp. nov., a novel member of the genus Rhodopirellula isolated from brackish sediments collected in the Tagus River estuary, Portugal.</title>
        <authorList>
            <person name="Vitorino I.R."/>
            <person name="Klimek D."/>
            <person name="Calusinska M."/>
            <person name="Lobo-da-Cunha A."/>
            <person name="Vasconcelos V."/>
            <person name="Lage O.M."/>
        </authorList>
    </citation>
    <scope>NUCLEOTIDE SEQUENCE [LARGE SCALE GENOMIC DNA]</scope>
    <source>
        <strain evidence="2 3">ICT_H3.1</strain>
    </source>
</reference>
<dbReference type="Proteomes" id="UP001202961">
    <property type="component" value="Unassembled WGS sequence"/>
</dbReference>
<evidence type="ECO:0000256" key="1">
    <source>
        <dbReference type="SAM" id="MobiDB-lite"/>
    </source>
</evidence>
<organism evidence="2 3">
    <name type="scientific">Aporhodopirellula aestuarii</name>
    <dbReference type="NCBI Taxonomy" id="2950107"/>
    <lineage>
        <taxon>Bacteria</taxon>
        <taxon>Pseudomonadati</taxon>
        <taxon>Planctomycetota</taxon>
        <taxon>Planctomycetia</taxon>
        <taxon>Pirellulales</taxon>
        <taxon>Pirellulaceae</taxon>
        <taxon>Aporhodopirellula</taxon>
    </lineage>
</organism>
<gene>
    <name evidence="2" type="ORF">NB063_17380</name>
</gene>
<keyword evidence="3" id="KW-1185">Reference proteome</keyword>
<feature type="compositionally biased region" description="Basic and acidic residues" evidence="1">
    <location>
        <begin position="1"/>
        <end position="10"/>
    </location>
</feature>
<sequence>MTRLEPESHDSQSGPPGGAADDHEELRFCVGQCPICDGGLCTVRVFFDDTGPDSTSEQISHGLVACDECEAIWLQPNTRGVHVYANSETPLCPVSGKPLYDNRFSRWANAADVASLGWSDAIDPALTHDPRGDRSDA</sequence>